<comment type="similarity">
    <text evidence="3 8">Belongs to the PIGW family.</text>
</comment>
<dbReference type="PANTHER" id="PTHR20661">
    <property type="entry name" value="PHOSPHATIDYLINOSITOL-GLYCAN BIOSYNTHESIS CLASS W PROTEIN"/>
    <property type="match status" value="1"/>
</dbReference>
<evidence type="ECO:0000256" key="3">
    <source>
        <dbReference type="ARBA" id="ARBA00007559"/>
    </source>
</evidence>
<keyword evidence="5 8" id="KW-0812">Transmembrane</keyword>
<dbReference type="EC" id="2.3.-.-" evidence="8"/>
<evidence type="ECO:0000256" key="2">
    <source>
        <dbReference type="ARBA" id="ARBA00004687"/>
    </source>
</evidence>
<dbReference type="GO" id="GO:0072659">
    <property type="term" value="P:protein localization to plasma membrane"/>
    <property type="evidence" value="ECO:0007669"/>
    <property type="project" value="TreeGrafter"/>
</dbReference>
<dbReference type="Pfam" id="PF06423">
    <property type="entry name" value="GWT1"/>
    <property type="match status" value="1"/>
</dbReference>
<dbReference type="GO" id="GO:0032216">
    <property type="term" value="F:glucosaminyl-phosphatidylinositol O-acyltransferase activity"/>
    <property type="evidence" value="ECO:0007669"/>
    <property type="project" value="TreeGrafter"/>
</dbReference>
<dbReference type="PANTHER" id="PTHR20661:SF0">
    <property type="entry name" value="PHOSPHATIDYLINOSITOL-GLYCAN BIOSYNTHESIS CLASS W PROTEIN"/>
    <property type="match status" value="1"/>
</dbReference>
<organism evidence="9 10">
    <name type="scientific">Smittium culicis</name>
    <dbReference type="NCBI Taxonomy" id="133412"/>
    <lineage>
        <taxon>Eukaryota</taxon>
        <taxon>Fungi</taxon>
        <taxon>Fungi incertae sedis</taxon>
        <taxon>Zoopagomycota</taxon>
        <taxon>Kickxellomycotina</taxon>
        <taxon>Harpellomycetes</taxon>
        <taxon>Harpellales</taxon>
        <taxon>Legeriomycetaceae</taxon>
        <taxon>Smittium</taxon>
    </lineage>
</organism>
<dbReference type="UniPathway" id="UPA00196"/>
<feature type="transmembrane region" description="Helical" evidence="8">
    <location>
        <begin position="410"/>
        <end position="428"/>
    </location>
</feature>
<comment type="pathway">
    <text evidence="2 8">Glycolipid biosynthesis; glycosylphosphatidylinositol-anchor biosynthesis.</text>
</comment>
<feature type="transmembrane region" description="Helical" evidence="8">
    <location>
        <begin position="233"/>
        <end position="253"/>
    </location>
</feature>
<evidence type="ECO:0000313" key="9">
    <source>
        <dbReference type="EMBL" id="OMJ14000.1"/>
    </source>
</evidence>
<keyword evidence="6 8" id="KW-1133">Transmembrane helix</keyword>
<feature type="transmembrane region" description="Helical" evidence="8">
    <location>
        <begin position="110"/>
        <end position="126"/>
    </location>
</feature>
<accession>A0A1R1XH98</accession>
<feature type="transmembrane region" description="Helical" evidence="8">
    <location>
        <begin position="468"/>
        <end position="487"/>
    </location>
</feature>
<gene>
    <name evidence="9" type="ORF">AYI70_g8161</name>
</gene>
<dbReference type="AlphaFoldDB" id="A0A1R1XH98"/>
<keyword evidence="7 8" id="KW-0472">Membrane</keyword>
<dbReference type="OrthoDB" id="15270at2759"/>
<dbReference type="EMBL" id="LSSN01003240">
    <property type="protein sequence ID" value="OMJ14000.1"/>
    <property type="molecule type" value="Genomic_DNA"/>
</dbReference>
<dbReference type="STRING" id="133412.A0A1R1XH98"/>
<dbReference type="GO" id="GO:0006506">
    <property type="term" value="P:GPI anchor biosynthetic process"/>
    <property type="evidence" value="ECO:0007669"/>
    <property type="project" value="UniProtKB-UniPathway"/>
</dbReference>
<feature type="transmembrane region" description="Helical" evidence="8">
    <location>
        <begin position="164"/>
        <end position="186"/>
    </location>
</feature>
<evidence type="ECO:0000256" key="7">
    <source>
        <dbReference type="ARBA" id="ARBA00023136"/>
    </source>
</evidence>
<keyword evidence="8" id="KW-0012">Acyltransferase</keyword>
<comment type="function">
    <text evidence="8">A acetyltransferase, which acetylates the inositol ring of phosphatidylinositol during biosynthesis of GPI-anchor.</text>
</comment>
<protein>
    <recommendedName>
        <fullName evidence="8">GPI-anchored wall transfer protein</fullName>
        <ecNumber evidence="8">2.3.-.-</ecNumber>
    </recommendedName>
</protein>
<reference evidence="9 10" key="1">
    <citation type="submission" date="2017-01" db="EMBL/GenBank/DDBJ databases">
        <authorList>
            <person name="Mah S.A."/>
            <person name="Swanson W.J."/>
            <person name="Moy G.W."/>
            <person name="Vacquier V.D."/>
        </authorList>
    </citation>
    <scope>NUCLEOTIDE SEQUENCE [LARGE SCALE GENOMIC DNA]</scope>
    <source>
        <strain evidence="9 10">GSMNP</strain>
    </source>
</reference>
<dbReference type="PIRSF" id="PIRSF017321">
    <property type="entry name" value="GWT1"/>
    <property type="match status" value="1"/>
</dbReference>
<feature type="transmembrane region" description="Helical" evidence="8">
    <location>
        <begin position="507"/>
        <end position="527"/>
    </location>
</feature>
<dbReference type="InterPro" id="IPR009447">
    <property type="entry name" value="PIGW/GWT1"/>
</dbReference>
<evidence type="ECO:0000256" key="5">
    <source>
        <dbReference type="ARBA" id="ARBA00022692"/>
    </source>
</evidence>
<keyword evidence="4 8" id="KW-0337">GPI-anchor biosynthesis</keyword>
<keyword evidence="10" id="KW-1185">Reference proteome</keyword>
<evidence type="ECO:0000256" key="4">
    <source>
        <dbReference type="ARBA" id="ARBA00022502"/>
    </source>
</evidence>
<feature type="transmembrane region" description="Helical" evidence="8">
    <location>
        <begin position="379"/>
        <end position="398"/>
    </location>
</feature>
<name>A0A1R1XH98_9FUNG</name>
<dbReference type="GO" id="GO:0005789">
    <property type="term" value="C:endoplasmic reticulum membrane"/>
    <property type="evidence" value="ECO:0007669"/>
    <property type="project" value="UniProtKB-SubCell"/>
</dbReference>
<feature type="transmembrane region" description="Helical" evidence="8">
    <location>
        <begin position="299"/>
        <end position="317"/>
    </location>
</feature>
<feature type="transmembrane region" description="Helical" evidence="8">
    <location>
        <begin position="273"/>
        <end position="292"/>
    </location>
</feature>
<evidence type="ECO:0000256" key="6">
    <source>
        <dbReference type="ARBA" id="ARBA00022989"/>
    </source>
</evidence>
<keyword evidence="8" id="KW-0808">Transferase</keyword>
<evidence type="ECO:0000256" key="1">
    <source>
        <dbReference type="ARBA" id="ARBA00004141"/>
    </source>
</evidence>
<dbReference type="Proteomes" id="UP000187283">
    <property type="component" value="Unassembled WGS sequence"/>
</dbReference>
<evidence type="ECO:0000313" key="10">
    <source>
        <dbReference type="Proteomes" id="UP000187283"/>
    </source>
</evidence>
<keyword evidence="8" id="KW-0256">Endoplasmic reticulum</keyword>
<feature type="transmembrane region" description="Helical" evidence="8">
    <location>
        <begin position="85"/>
        <end position="104"/>
    </location>
</feature>
<feature type="transmembrane region" description="Helical" evidence="8">
    <location>
        <begin position="337"/>
        <end position="358"/>
    </location>
</feature>
<proteinExistence type="inferred from homology"/>
<comment type="subcellular location">
    <subcellularLocation>
        <location evidence="8">Endoplasmic reticulum membrane</location>
        <topology evidence="8">Multi-pass membrane protein</topology>
    </subcellularLocation>
    <subcellularLocation>
        <location evidence="1">Membrane</location>
        <topology evidence="1">Multi-pass membrane protein</topology>
    </subcellularLocation>
</comment>
<evidence type="ECO:0000256" key="8">
    <source>
        <dbReference type="RuleBase" id="RU280819"/>
    </source>
</evidence>
<comment type="caution">
    <text evidence="9">The sequence shown here is derived from an EMBL/GenBank/DDBJ whole genome shotgun (WGS) entry which is preliminary data.</text>
</comment>
<sequence>MSVLTLQTPDFLASPFSKSESLQTSTSELCFTLLTFALSFLCWKTNLIFDSIRDFNSLNDSISSPFSNLPSTKLKRSSNLSTTKYYTSNLFSQVLLFLLPIFLVYTKIDLVFVVNPFLFGYSFGLYRKISSVVNSNPNLVLKPFPLSDSENASKSTVPHIGYLSVYRGTMMILTCFIILAVDFSIFPKRYSKTDLYGISLMDVGVGSFVFSSGIVGYRLWLKKAQNNNINPPFISSLINALKSSSTVFIIGSLRLYLTKMLNYQVAVSEYGVHWNFFFTLGFLDIFVHLIIVHINNYSMFILPLMAIYQILLSFFGLENYILFAPRVDLISQNKEGIFSFIGYLCIYFAGLRVGQEILKSPTTPKKQASSYSSKKAKTLFFIWFSLYLLFLLSTELIGMKVSRRVVNLPYIVLAIWTNTFILWVFTIFDQLVFDFSFLPFLNASPKQSAHIEDYTILYQKQVPPILHALNYNGLFIFLLANIFTGLVNLGVRELSHKKLPMFLPTSYAYLILTIYLATLIFISLRLASLNIRIR</sequence>
<feature type="transmembrane region" description="Helical" evidence="8">
    <location>
        <begin position="198"/>
        <end position="221"/>
    </location>
</feature>